<evidence type="ECO:0000313" key="2">
    <source>
        <dbReference type="EMBL" id="RZS43284.1"/>
    </source>
</evidence>
<keyword evidence="1" id="KW-0472">Membrane</keyword>
<keyword evidence="3" id="KW-1185">Reference proteome</keyword>
<organism evidence="2 3">
    <name type="scientific">Herbihabitans rhizosphaerae</name>
    <dbReference type="NCBI Taxonomy" id="1872711"/>
    <lineage>
        <taxon>Bacteria</taxon>
        <taxon>Bacillati</taxon>
        <taxon>Actinomycetota</taxon>
        <taxon>Actinomycetes</taxon>
        <taxon>Pseudonocardiales</taxon>
        <taxon>Pseudonocardiaceae</taxon>
        <taxon>Herbihabitans</taxon>
    </lineage>
</organism>
<gene>
    <name evidence="2" type="ORF">EV193_102263</name>
</gene>
<evidence type="ECO:0000313" key="3">
    <source>
        <dbReference type="Proteomes" id="UP000294257"/>
    </source>
</evidence>
<sequence length="98" mass="10393">MTRAYGEPHVLTDGSTVIPVARVGRGGRVTPVGVFVIHEGKASWEAAVDRERIALLGAITGLVAATLSTLAILRRPPWPDLSVPGLRVLNQAKPDPHV</sequence>
<dbReference type="RefSeq" id="WP_130343155.1">
    <property type="nucleotide sequence ID" value="NZ_SGWQ01000002.1"/>
</dbReference>
<name>A0A4Q7L2C5_9PSEU</name>
<reference evidence="2 3" key="1">
    <citation type="submission" date="2019-02" db="EMBL/GenBank/DDBJ databases">
        <title>Genomic Encyclopedia of Type Strains, Phase IV (KMG-IV): sequencing the most valuable type-strain genomes for metagenomic binning, comparative biology and taxonomic classification.</title>
        <authorList>
            <person name="Goeker M."/>
        </authorList>
    </citation>
    <scope>NUCLEOTIDE SEQUENCE [LARGE SCALE GENOMIC DNA]</scope>
    <source>
        <strain evidence="2 3">DSM 101727</strain>
    </source>
</reference>
<keyword evidence="1" id="KW-0812">Transmembrane</keyword>
<dbReference type="EMBL" id="SGWQ01000002">
    <property type="protein sequence ID" value="RZS43284.1"/>
    <property type="molecule type" value="Genomic_DNA"/>
</dbReference>
<evidence type="ECO:0000256" key="1">
    <source>
        <dbReference type="SAM" id="Phobius"/>
    </source>
</evidence>
<dbReference type="Proteomes" id="UP000294257">
    <property type="component" value="Unassembled WGS sequence"/>
</dbReference>
<dbReference type="AlphaFoldDB" id="A0A4Q7L2C5"/>
<protein>
    <submittedName>
        <fullName evidence="2">Uncharacterized protein</fullName>
    </submittedName>
</protein>
<dbReference type="OrthoDB" id="3830295at2"/>
<proteinExistence type="predicted"/>
<keyword evidence="1" id="KW-1133">Transmembrane helix</keyword>
<comment type="caution">
    <text evidence="2">The sequence shown here is derived from an EMBL/GenBank/DDBJ whole genome shotgun (WGS) entry which is preliminary data.</text>
</comment>
<feature type="transmembrane region" description="Helical" evidence="1">
    <location>
        <begin position="53"/>
        <end position="73"/>
    </location>
</feature>
<accession>A0A4Q7L2C5</accession>